<gene>
    <name evidence="4" type="ORF">CARUB_v10014251mg</name>
</gene>
<dbReference type="OrthoDB" id="1263307at2759"/>
<dbReference type="STRING" id="81985.R0I450"/>
<organism evidence="4 5">
    <name type="scientific">Capsella rubella</name>
    <dbReference type="NCBI Taxonomy" id="81985"/>
    <lineage>
        <taxon>Eukaryota</taxon>
        <taxon>Viridiplantae</taxon>
        <taxon>Streptophyta</taxon>
        <taxon>Embryophyta</taxon>
        <taxon>Tracheophyta</taxon>
        <taxon>Spermatophyta</taxon>
        <taxon>Magnoliopsida</taxon>
        <taxon>eudicotyledons</taxon>
        <taxon>Gunneridae</taxon>
        <taxon>Pentapetalae</taxon>
        <taxon>rosids</taxon>
        <taxon>malvids</taxon>
        <taxon>Brassicales</taxon>
        <taxon>Brassicaceae</taxon>
        <taxon>Camelineae</taxon>
        <taxon>Capsella</taxon>
    </lineage>
</organism>
<reference evidence="5" key="1">
    <citation type="journal article" date="2013" name="Nat. Genet.">
        <title>The Capsella rubella genome and the genomic consequences of rapid mating system evolution.</title>
        <authorList>
            <person name="Slotte T."/>
            <person name="Hazzouri K.M."/>
            <person name="Agren J.A."/>
            <person name="Koenig D."/>
            <person name="Maumus F."/>
            <person name="Guo Y.L."/>
            <person name="Steige K."/>
            <person name="Platts A.E."/>
            <person name="Escobar J.S."/>
            <person name="Newman L.K."/>
            <person name="Wang W."/>
            <person name="Mandakova T."/>
            <person name="Vello E."/>
            <person name="Smith L.M."/>
            <person name="Henz S.R."/>
            <person name="Steffen J."/>
            <person name="Takuno S."/>
            <person name="Brandvain Y."/>
            <person name="Coop G."/>
            <person name="Andolfatto P."/>
            <person name="Hu T.T."/>
            <person name="Blanchette M."/>
            <person name="Clark R.M."/>
            <person name="Quesneville H."/>
            <person name="Nordborg M."/>
            <person name="Gaut B.S."/>
            <person name="Lysak M.A."/>
            <person name="Jenkins J."/>
            <person name="Grimwood J."/>
            <person name="Chapman J."/>
            <person name="Prochnik S."/>
            <person name="Shu S."/>
            <person name="Rokhsar D."/>
            <person name="Schmutz J."/>
            <person name="Weigel D."/>
            <person name="Wright S.I."/>
        </authorList>
    </citation>
    <scope>NUCLEOTIDE SEQUENCE [LARGE SCALE GENOMIC DNA]</scope>
    <source>
        <strain evidence="5">cv. Monte Gargano</strain>
    </source>
</reference>
<dbReference type="Gene3D" id="3.40.50.1820">
    <property type="entry name" value="alpha/beta hydrolase"/>
    <property type="match status" value="1"/>
</dbReference>
<dbReference type="InterPro" id="IPR000073">
    <property type="entry name" value="AB_hydrolase_1"/>
</dbReference>
<sequence length="305" mass="34077">MSLTKVTRHADHSVEVIGTPIKPPAKLQMADENHQEETLELKPRSKPPHFVLIHGMSLGSWCWYKIKCLMEVSGFDVTCIDLKSSGIDSSSADSLTSFDQYNQPLIDFLSSSSEHEQVILVGHSAGGLSVTSAIQRFPKKISLAVYIGASMLKYGFRTDEDMKDGVPDLSEHGDVYELGFGLGPENPPTSAIIKPEFRRKLLYHMSPQQECSLAALMMRPAPIMALTTAKLEEEEEEEEDKVKVPRVYIKTIHDRVMKPEQQEAMIRRWPPTQAYELDSDHSPFFSNPFVLFGLLIKAAVSVGSI</sequence>
<evidence type="ECO:0000256" key="2">
    <source>
        <dbReference type="ARBA" id="ARBA00061207"/>
    </source>
</evidence>
<evidence type="ECO:0000259" key="3">
    <source>
        <dbReference type="Pfam" id="PF12697"/>
    </source>
</evidence>
<dbReference type="InterPro" id="IPR045889">
    <property type="entry name" value="MES/HNL"/>
</dbReference>
<evidence type="ECO:0000313" key="5">
    <source>
        <dbReference type="Proteomes" id="UP000029121"/>
    </source>
</evidence>
<dbReference type="eggNOG" id="ENOG502RZ4X">
    <property type="taxonomic scope" value="Eukaryota"/>
</dbReference>
<name>R0I450_9BRAS</name>
<dbReference type="GO" id="GO:0009696">
    <property type="term" value="P:salicylic acid metabolic process"/>
    <property type="evidence" value="ECO:0007669"/>
    <property type="project" value="TreeGrafter"/>
</dbReference>
<evidence type="ECO:0000313" key="4">
    <source>
        <dbReference type="EMBL" id="EOA31098.1"/>
    </source>
</evidence>
<dbReference type="PANTHER" id="PTHR10992">
    <property type="entry name" value="METHYLESTERASE FAMILY MEMBER"/>
    <property type="match status" value="1"/>
</dbReference>
<keyword evidence="5" id="KW-1185">Reference proteome</keyword>
<dbReference type="GO" id="GO:0080030">
    <property type="term" value="F:methyl indole-3-acetate esterase activity"/>
    <property type="evidence" value="ECO:0007669"/>
    <property type="project" value="UniProtKB-ARBA"/>
</dbReference>
<dbReference type="AlphaFoldDB" id="R0I450"/>
<dbReference type="KEGG" id="crb:17891024"/>
<protein>
    <recommendedName>
        <fullName evidence="3">AB hydrolase-1 domain-containing protein</fullName>
    </recommendedName>
</protein>
<keyword evidence="1" id="KW-0378">Hydrolase</keyword>
<dbReference type="SUPFAM" id="SSF53474">
    <property type="entry name" value="alpha/beta-Hydrolases"/>
    <property type="match status" value="1"/>
</dbReference>
<proteinExistence type="inferred from homology"/>
<feature type="domain" description="AB hydrolase-1" evidence="3">
    <location>
        <begin position="50"/>
        <end position="288"/>
    </location>
</feature>
<dbReference type="Proteomes" id="UP000029121">
    <property type="component" value="Unassembled WGS sequence"/>
</dbReference>
<dbReference type="PANTHER" id="PTHR10992:SF1032">
    <property type="entry name" value="METHYLESTERASE 17"/>
    <property type="match status" value="1"/>
</dbReference>
<dbReference type="GO" id="GO:0080031">
    <property type="term" value="F:methyl salicylate esterase activity"/>
    <property type="evidence" value="ECO:0007669"/>
    <property type="project" value="TreeGrafter"/>
</dbReference>
<dbReference type="GO" id="GO:0080032">
    <property type="term" value="F:methyl jasmonate esterase activity"/>
    <property type="evidence" value="ECO:0007669"/>
    <property type="project" value="TreeGrafter"/>
</dbReference>
<dbReference type="GO" id="GO:0009694">
    <property type="term" value="P:jasmonic acid metabolic process"/>
    <property type="evidence" value="ECO:0007669"/>
    <property type="project" value="TreeGrafter"/>
</dbReference>
<evidence type="ECO:0000256" key="1">
    <source>
        <dbReference type="ARBA" id="ARBA00022801"/>
    </source>
</evidence>
<accession>R0I450</accession>
<dbReference type="EMBL" id="KB870807">
    <property type="protein sequence ID" value="EOA31098.1"/>
    <property type="molecule type" value="Genomic_DNA"/>
</dbReference>
<dbReference type="Pfam" id="PF12697">
    <property type="entry name" value="Abhydrolase_6"/>
    <property type="match status" value="1"/>
</dbReference>
<comment type="similarity">
    <text evidence="2">Belongs to the AB hydrolase superfamily. Methylesterase family.</text>
</comment>
<dbReference type="FunFam" id="3.40.50.1820:FF:000025">
    <property type="entry name" value="putative methylesterase 11, chloroplastic"/>
    <property type="match status" value="1"/>
</dbReference>
<dbReference type="InterPro" id="IPR029058">
    <property type="entry name" value="AB_hydrolase_fold"/>
</dbReference>